<dbReference type="InterPro" id="IPR001878">
    <property type="entry name" value="Znf_CCHC"/>
</dbReference>
<dbReference type="InterPro" id="IPR000477">
    <property type="entry name" value="RT_dom"/>
</dbReference>
<dbReference type="OrthoDB" id="1747743at2759"/>
<evidence type="ECO:0000259" key="3">
    <source>
        <dbReference type="PROSITE" id="PS50158"/>
    </source>
</evidence>
<feature type="compositionally biased region" description="Basic and acidic residues" evidence="2">
    <location>
        <begin position="104"/>
        <end position="133"/>
    </location>
</feature>
<protein>
    <recommendedName>
        <fullName evidence="7">CCHC-type domain-containing protein</fullName>
    </recommendedName>
</protein>
<dbReference type="SUPFAM" id="SSF56672">
    <property type="entry name" value="DNA/RNA polymerases"/>
    <property type="match status" value="1"/>
</dbReference>
<dbReference type="GO" id="GO:0003676">
    <property type="term" value="F:nucleic acid binding"/>
    <property type="evidence" value="ECO:0007669"/>
    <property type="project" value="InterPro"/>
</dbReference>
<dbReference type="PROSITE" id="PS50158">
    <property type="entry name" value="ZF_CCHC"/>
    <property type="match status" value="1"/>
</dbReference>
<feature type="compositionally biased region" description="Polar residues" evidence="2">
    <location>
        <begin position="211"/>
        <end position="235"/>
    </location>
</feature>
<name>A0A5N6LKE1_9ASTR</name>
<dbReference type="InterPro" id="IPR043502">
    <property type="entry name" value="DNA/RNA_pol_sf"/>
</dbReference>
<evidence type="ECO:0000256" key="1">
    <source>
        <dbReference type="PROSITE-ProRule" id="PRU00047"/>
    </source>
</evidence>
<dbReference type="PROSITE" id="PS50878">
    <property type="entry name" value="RT_POL"/>
    <property type="match status" value="1"/>
</dbReference>
<reference evidence="5 6" key="1">
    <citation type="submission" date="2019-05" db="EMBL/GenBank/DDBJ databases">
        <title>Mikania micrantha, genome provides insights into the molecular mechanism of rapid growth.</title>
        <authorList>
            <person name="Liu B."/>
        </authorList>
    </citation>
    <scope>NUCLEOTIDE SEQUENCE [LARGE SCALE GENOMIC DNA]</scope>
    <source>
        <strain evidence="5">NLD-2019</strain>
        <tissue evidence="5">Leaf</tissue>
    </source>
</reference>
<dbReference type="PANTHER" id="PTHR35046">
    <property type="entry name" value="ZINC KNUCKLE (CCHC-TYPE) FAMILY PROTEIN"/>
    <property type="match status" value="1"/>
</dbReference>
<feature type="domain" description="CCHC-type" evidence="3">
    <location>
        <begin position="244"/>
        <end position="261"/>
    </location>
</feature>
<evidence type="ECO:0000313" key="6">
    <source>
        <dbReference type="Proteomes" id="UP000326396"/>
    </source>
</evidence>
<dbReference type="Pfam" id="PF00098">
    <property type="entry name" value="zf-CCHC"/>
    <property type="match status" value="1"/>
</dbReference>
<evidence type="ECO:0000313" key="5">
    <source>
        <dbReference type="EMBL" id="KAD2113026.1"/>
    </source>
</evidence>
<dbReference type="InterPro" id="IPR036875">
    <property type="entry name" value="Znf_CCHC_sf"/>
</dbReference>
<dbReference type="Gene3D" id="3.10.10.10">
    <property type="entry name" value="HIV Type 1 Reverse Transcriptase, subunit A, domain 1"/>
    <property type="match status" value="1"/>
</dbReference>
<feature type="compositionally biased region" description="Acidic residues" evidence="2">
    <location>
        <begin position="83"/>
        <end position="103"/>
    </location>
</feature>
<dbReference type="Pfam" id="PF00078">
    <property type="entry name" value="RVT_1"/>
    <property type="match status" value="1"/>
</dbReference>
<evidence type="ECO:0000259" key="4">
    <source>
        <dbReference type="PROSITE" id="PS50878"/>
    </source>
</evidence>
<accession>A0A5N6LKE1</accession>
<keyword evidence="1" id="KW-0862">Zinc</keyword>
<dbReference type="Gene3D" id="3.30.70.270">
    <property type="match status" value="1"/>
</dbReference>
<keyword evidence="1" id="KW-0479">Metal-binding</keyword>
<organism evidence="5 6">
    <name type="scientific">Mikania micrantha</name>
    <name type="common">bitter vine</name>
    <dbReference type="NCBI Taxonomy" id="192012"/>
    <lineage>
        <taxon>Eukaryota</taxon>
        <taxon>Viridiplantae</taxon>
        <taxon>Streptophyta</taxon>
        <taxon>Embryophyta</taxon>
        <taxon>Tracheophyta</taxon>
        <taxon>Spermatophyta</taxon>
        <taxon>Magnoliopsida</taxon>
        <taxon>eudicotyledons</taxon>
        <taxon>Gunneridae</taxon>
        <taxon>Pentapetalae</taxon>
        <taxon>asterids</taxon>
        <taxon>campanulids</taxon>
        <taxon>Asterales</taxon>
        <taxon>Asteraceae</taxon>
        <taxon>Asteroideae</taxon>
        <taxon>Heliantheae alliance</taxon>
        <taxon>Eupatorieae</taxon>
        <taxon>Mikania</taxon>
    </lineage>
</organism>
<dbReference type="Proteomes" id="UP000326396">
    <property type="component" value="Unassembled WGS sequence"/>
</dbReference>
<comment type="caution">
    <text evidence="5">The sequence shown here is derived from an EMBL/GenBank/DDBJ whole genome shotgun (WGS) entry which is preliminary data.</text>
</comment>
<feature type="region of interest" description="Disordered" evidence="2">
    <location>
        <begin position="203"/>
        <end position="242"/>
    </location>
</feature>
<dbReference type="EMBL" id="SZYD01000170">
    <property type="protein sequence ID" value="KAD2113026.1"/>
    <property type="molecule type" value="Genomic_DNA"/>
</dbReference>
<dbReference type="SMART" id="SM00343">
    <property type="entry name" value="ZnF_C2HC"/>
    <property type="match status" value="1"/>
</dbReference>
<dbReference type="PANTHER" id="PTHR35046:SF26">
    <property type="entry name" value="RNA-DIRECTED DNA POLYMERASE"/>
    <property type="match status" value="1"/>
</dbReference>
<keyword evidence="6" id="KW-1185">Reference proteome</keyword>
<evidence type="ECO:0000256" key="2">
    <source>
        <dbReference type="SAM" id="MobiDB-lite"/>
    </source>
</evidence>
<dbReference type="AlphaFoldDB" id="A0A5N6LKE1"/>
<feature type="region of interest" description="Disordered" evidence="2">
    <location>
        <begin position="83"/>
        <end position="133"/>
    </location>
</feature>
<proteinExistence type="predicted"/>
<dbReference type="CDD" id="cd01647">
    <property type="entry name" value="RT_LTR"/>
    <property type="match status" value="1"/>
</dbReference>
<dbReference type="CDD" id="cd00303">
    <property type="entry name" value="retropepsin_like"/>
    <property type="match status" value="1"/>
</dbReference>
<dbReference type="InterPro" id="IPR043128">
    <property type="entry name" value="Rev_trsase/Diguanyl_cyclase"/>
</dbReference>
<keyword evidence="1" id="KW-0863">Zinc-finger</keyword>
<dbReference type="SUPFAM" id="SSF57756">
    <property type="entry name" value="Retrovirus zinc finger-like domains"/>
    <property type="match status" value="1"/>
</dbReference>
<dbReference type="GO" id="GO:0008270">
    <property type="term" value="F:zinc ion binding"/>
    <property type="evidence" value="ECO:0007669"/>
    <property type="project" value="UniProtKB-KW"/>
</dbReference>
<dbReference type="Gene3D" id="4.10.60.10">
    <property type="entry name" value="Zinc finger, CCHC-type"/>
    <property type="match status" value="1"/>
</dbReference>
<gene>
    <name evidence="5" type="ORF">E3N88_41812</name>
</gene>
<evidence type="ECO:0008006" key="7">
    <source>
        <dbReference type="Google" id="ProtNLM"/>
    </source>
</evidence>
<feature type="domain" description="Reverse transcriptase" evidence="4">
    <location>
        <begin position="501"/>
        <end position="680"/>
    </location>
</feature>
<sequence>MHTPSPYAPDRPSIDVVWIQERVFLLEQDSIIKDEKISELQGTIIRVCEMFRRKIRDVNFLERLNFILKEAIEKLTGKPLVEEDDDDIADDEGDDEKVDEEIEIEKKNDEKDKDGDDQGGDKTGDRDIPEYDGRLDPDEFIEWLNTAERVFDYKQTSEENKVKVVALKLRKLDPRIAHVVELHPYTTLEELTMLTHKVDLQQKAKGKWETSRSTLKPSQPSKPTTLPKPTNTSDNSSLPPRLPRRCFRCQGLGHIASECPNKKNVTFTDFDDEEELEPKTNHVIVGSIPEEILGPDEGECLLVKRALSVHPTPYTIQWLNQGKGILVSHRALITFSIGRKYEDQVWCDIIPMDACHILLGRPWLFDRRVMHDGFLNTYTFIHNNHKIILTPVIPKTITPTPQKPLTTLLKADQHEFHSFKEFILTGFEDTPKPIHPHPLAQYLLETFSQVFPSDIPAGLPPMRLIPHKIDFIPGSILPNKPAYCTNPKETQEIQKQVEGLLTKGLIRESLSPCAVPMLLVPKKNGEWRMCMDSRAINKINIKYRFPIPRLNDMLDELHDAVGFSMIDLRSGYHQIRICDGDEWKTAFKTKEGLYEWLVMPFGLSNAPGTFMRLMNHVLKPFLNRFIVVYFDDILVYSKDELDHQNHLQQLFTVLQQEQLYGNKEKCEFFSSQVTFLGYKGATRRLKSLKKSLKVVESVGVSGKVDLT</sequence>